<dbReference type="AlphaFoldDB" id="A0AAV7LL39"/>
<evidence type="ECO:0000313" key="3">
    <source>
        <dbReference type="Proteomes" id="UP001066276"/>
    </source>
</evidence>
<feature type="region of interest" description="Disordered" evidence="1">
    <location>
        <begin position="162"/>
        <end position="185"/>
    </location>
</feature>
<evidence type="ECO:0000313" key="2">
    <source>
        <dbReference type="EMBL" id="KAJ1092325.1"/>
    </source>
</evidence>
<name>A0AAV7LL39_PLEWA</name>
<organism evidence="2 3">
    <name type="scientific">Pleurodeles waltl</name>
    <name type="common">Iberian ribbed newt</name>
    <dbReference type="NCBI Taxonomy" id="8319"/>
    <lineage>
        <taxon>Eukaryota</taxon>
        <taxon>Metazoa</taxon>
        <taxon>Chordata</taxon>
        <taxon>Craniata</taxon>
        <taxon>Vertebrata</taxon>
        <taxon>Euteleostomi</taxon>
        <taxon>Amphibia</taxon>
        <taxon>Batrachia</taxon>
        <taxon>Caudata</taxon>
        <taxon>Salamandroidea</taxon>
        <taxon>Salamandridae</taxon>
        <taxon>Pleurodelinae</taxon>
        <taxon>Pleurodeles</taxon>
    </lineage>
</organism>
<feature type="compositionally biased region" description="Polar residues" evidence="1">
    <location>
        <begin position="78"/>
        <end position="87"/>
    </location>
</feature>
<proteinExistence type="predicted"/>
<keyword evidence="3" id="KW-1185">Reference proteome</keyword>
<sequence>MPPKKASAPKRNGKDPELSQLLRLVLEKLGREEAGEVMESPVQDVGGDRSCHPKQSHVAPSAAFTPVKRKRSDKTPAPASSTQTPNAVASPPVHIDLPEPPALVAAPSHVTQGVAVNTFASPVPGLEGVLADILKSLASLAPTAQSGPPHPLTRDSFARSSTCSAACTPPTAKAPEHQAQVQDPSRKPLLEVSRLLASINAPPNNSPPSTTRWGADDSLQNTLKELKRQVDALSAAHTSNPQASVHSPSVTLTPGAVIASPPYFKTSCLVPARFRVRITLQRKGQQMRYYPDQVS</sequence>
<dbReference type="Proteomes" id="UP001066276">
    <property type="component" value="Chromosome 11"/>
</dbReference>
<evidence type="ECO:0000256" key="1">
    <source>
        <dbReference type="SAM" id="MobiDB-lite"/>
    </source>
</evidence>
<dbReference type="EMBL" id="JANPWB010000015">
    <property type="protein sequence ID" value="KAJ1092325.1"/>
    <property type="molecule type" value="Genomic_DNA"/>
</dbReference>
<accession>A0AAV7LL39</accession>
<feature type="region of interest" description="Disordered" evidence="1">
    <location>
        <begin position="32"/>
        <end position="95"/>
    </location>
</feature>
<protein>
    <submittedName>
        <fullName evidence="2">Uncharacterized protein</fullName>
    </submittedName>
</protein>
<reference evidence="2" key="1">
    <citation type="journal article" date="2022" name="bioRxiv">
        <title>Sequencing and chromosome-scale assembly of the giantPleurodeles waltlgenome.</title>
        <authorList>
            <person name="Brown T."/>
            <person name="Elewa A."/>
            <person name="Iarovenko S."/>
            <person name="Subramanian E."/>
            <person name="Araus A.J."/>
            <person name="Petzold A."/>
            <person name="Susuki M."/>
            <person name="Suzuki K.-i.T."/>
            <person name="Hayashi T."/>
            <person name="Toyoda A."/>
            <person name="Oliveira C."/>
            <person name="Osipova E."/>
            <person name="Leigh N.D."/>
            <person name="Simon A."/>
            <person name="Yun M.H."/>
        </authorList>
    </citation>
    <scope>NUCLEOTIDE SEQUENCE</scope>
    <source>
        <strain evidence="2">20211129_DDA</strain>
        <tissue evidence="2">Liver</tissue>
    </source>
</reference>
<gene>
    <name evidence="2" type="ORF">NDU88_005436</name>
</gene>
<feature type="region of interest" description="Disordered" evidence="1">
    <location>
        <begin position="1"/>
        <end position="20"/>
    </location>
</feature>
<comment type="caution">
    <text evidence="2">The sequence shown here is derived from an EMBL/GenBank/DDBJ whole genome shotgun (WGS) entry which is preliminary data.</text>
</comment>